<keyword evidence="5 6" id="KW-0411">Iron-sulfur</keyword>
<protein>
    <recommendedName>
        <fullName evidence="6">Glycolate oxidase iron-sulfur subunit</fullName>
        <ecNumber evidence="6">1.1.99.14</ecNumber>
    </recommendedName>
</protein>
<dbReference type="InterPro" id="IPR004017">
    <property type="entry name" value="Cys_rich_dom"/>
</dbReference>
<dbReference type="GO" id="GO:0051539">
    <property type="term" value="F:4 iron, 4 sulfur cluster binding"/>
    <property type="evidence" value="ECO:0007669"/>
    <property type="project" value="UniProtKB-UniRule"/>
</dbReference>
<dbReference type="SUPFAM" id="SSF46548">
    <property type="entry name" value="alpha-helical ferredoxin"/>
    <property type="match status" value="1"/>
</dbReference>
<dbReference type="PANTHER" id="PTHR32479">
    <property type="entry name" value="GLYCOLATE OXIDASE IRON-SULFUR SUBUNIT"/>
    <property type="match status" value="1"/>
</dbReference>
<dbReference type="KEGG" id="mmob:F6R98_20865"/>
<dbReference type="GO" id="GO:0019154">
    <property type="term" value="F:glycolate dehydrogenase activity"/>
    <property type="evidence" value="ECO:0007669"/>
    <property type="project" value="UniProtKB-EC"/>
</dbReference>
<keyword evidence="3" id="KW-0677">Repeat</keyword>
<evidence type="ECO:0000256" key="4">
    <source>
        <dbReference type="ARBA" id="ARBA00023004"/>
    </source>
</evidence>
<dbReference type="PANTHER" id="PTHR32479:SF17">
    <property type="entry name" value="GLYCOLATE OXIDASE IRON-SULFUR SUBUNIT"/>
    <property type="match status" value="1"/>
</dbReference>
<keyword evidence="9" id="KW-1185">Reference proteome</keyword>
<sequence>MSTHCNFSDTDLCVKCGLCLPHCPTYNKTQDENESPRGRIALIQAWAAGQLPETERLHGHIAGCLLCRACESACPANVPYAELINRFRAETAANEQKSLLSKLRMSALQRFVQGSSAQRQLGSRLGSLLNKAGGTRAAGFAAVMDGLPAPEHSVDWVGFHPALGEERCRVDLFTGCMAEMADAATVKAAIRVLNTLGVGVRVSAQQSCCGALARHSGNIATALRLEQDNRSAFKQHEPDKVITLASGCGSALMSTLDGGKVQDISQFLDSLAWPAHVQLALWDSQDKVFLHTPCTLKNTQKAGAYPLKLLMRIPGMQLQTVADRYCCGAAGSYMLEQPEMAAALRDDVLDSISPGSAAGLLLTSNVGCAIHLRAGLKARNVANIKVMHPVQFIASRLIS</sequence>
<gene>
    <name evidence="8" type="ORF">F6R98_20865</name>
</gene>
<evidence type="ECO:0000313" key="9">
    <source>
        <dbReference type="Proteomes" id="UP000325755"/>
    </source>
</evidence>
<keyword evidence="1 6" id="KW-0004">4Fe-4S</keyword>
<keyword evidence="4 6" id="KW-0408">Iron</keyword>
<keyword evidence="6" id="KW-0249">Electron transport</keyword>
<dbReference type="EMBL" id="CP044205">
    <property type="protein sequence ID" value="QFY44777.1"/>
    <property type="molecule type" value="Genomic_DNA"/>
</dbReference>
<dbReference type="PROSITE" id="PS00198">
    <property type="entry name" value="4FE4S_FER_1"/>
    <property type="match status" value="2"/>
</dbReference>
<keyword evidence="2 6" id="KW-0479">Metal-binding</keyword>
<reference evidence="8 9" key="1">
    <citation type="submission" date="2019-09" db="EMBL/GenBank/DDBJ databases">
        <title>Ecophysiology of the spiral-shaped methanotroph Methylospira mobilis as revealed by the complete genome sequence.</title>
        <authorList>
            <person name="Oshkin I.Y."/>
            <person name="Dedysh S.N."/>
            <person name="Miroshnikov K."/>
            <person name="Danilova O.V."/>
            <person name="Hakobyan A."/>
            <person name="Liesack W."/>
        </authorList>
    </citation>
    <scope>NUCLEOTIDE SEQUENCE [LARGE SCALE GENOMIC DNA]</scope>
    <source>
        <strain evidence="8 9">Shm1</strain>
    </source>
</reference>
<dbReference type="RefSeq" id="WP_153250742.1">
    <property type="nucleotide sequence ID" value="NZ_CP044205.1"/>
</dbReference>
<dbReference type="PIRSF" id="PIRSF000139">
    <property type="entry name" value="Glc_ox_4Fe-4S"/>
    <property type="match status" value="1"/>
</dbReference>
<dbReference type="Pfam" id="PF13183">
    <property type="entry name" value="Fer4_8"/>
    <property type="match status" value="1"/>
</dbReference>
<comment type="catalytic activity">
    <reaction evidence="6">
        <text>(R)-lactate + A = pyruvate + AH2</text>
        <dbReference type="Rhea" id="RHEA:15089"/>
        <dbReference type="ChEBI" id="CHEBI:13193"/>
        <dbReference type="ChEBI" id="CHEBI:15361"/>
        <dbReference type="ChEBI" id="CHEBI:16004"/>
        <dbReference type="ChEBI" id="CHEBI:17499"/>
    </reaction>
</comment>
<dbReference type="OrthoDB" id="9765258at2"/>
<dbReference type="FunCoup" id="A0A5Q0BRT2">
    <property type="interactions" value="111"/>
</dbReference>
<dbReference type="Proteomes" id="UP000325755">
    <property type="component" value="Chromosome"/>
</dbReference>
<organism evidence="8 9">
    <name type="scientific">Candidatus Methylospira mobilis</name>
    <dbReference type="NCBI Taxonomy" id="1808979"/>
    <lineage>
        <taxon>Bacteria</taxon>
        <taxon>Pseudomonadati</taxon>
        <taxon>Pseudomonadota</taxon>
        <taxon>Gammaproteobacteria</taxon>
        <taxon>Methylococcales</taxon>
        <taxon>Methylococcaceae</taxon>
        <taxon>Candidatus Methylospira</taxon>
    </lineage>
</organism>
<evidence type="ECO:0000313" key="8">
    <source>
        <dbReference type="EMBL" id="QFY44777.1"/>
    </source>
</evidence>
<dbReference type="EC" id="1.1.99.14" evidence="6"/>
<proteinExistence type="predicted"/>
<comment type="catalytic activity">
    <reaction evidence="6">
        <text>glycolate + A = glyoxylate + AH2</text>
        <dbReference type="Rhea" id="RHEA:21264"/>
        <dbReference type="ChEBI" id="CHEBI:13193"/>
        <dbReference type="ChEBI" id="CHEBI:17499"/>
        <dbReference type="ChEBI" id="CHEBI:29805"/>
        <dbReference type="ChEBI" id="CHEBI:36655"/>
        <dbReference type="EC" id="1.1.99.14"/>
    </reaction>
</comment>
<dbReference type="GO" id="GO:0046872">
    <property type="term" value="F:metal ion binding"/>
    <property type="evidence" value="ECO:0007669"/>
    <property type="project" value="UniProtKB-UniRule"/>
</dbReference>
<dbReference type="InterPro" id="IPR017896">
    <property type="entry name" value="4Fe4S_Fe-S-bd"/>
</dbReference>
<evidence type="ECO:0000256" key="5">
    <source>
        <dbReference type="ARBA" id="ARBA00023014"/>
    </source>
</evidence>
<name>A0A5Q0BRT2_9GAMM</name>
<keyword evidence="6" id="KW-0813">Transport</keyword>
<dbReference type="InterPro" id="IPR009051">
    <property type="entry name" value="Helical_ferredxn"/>
</dbReference>
<evidence type="ECO:0000256" key="2">
    <source>
        <dbReference type="ARBA" id="ARBA00022723"/>
    </source>
</evidence>
<evidence type="ECO:0000256" key="3">
    <source>
        <dbReference type="ARBA" id="ARBA00022737"/>
    </source>
</evidence>
<comment type="function">
    <text evidence="6">Component of a complex that catalyzes the oxidation of glycolate to glyoxylate.</text>
</comment>
<dbReference type="AlphaFoldDB" id="A0A5Q0BRT2"/>
<dbReference type="InParanoid" id="A0A5Q0BRT2"/>
<dbReference type="Gene3D" id="1.10.1060.10">
    <property type="entry name" value="Alpha-helical ferredoxin"/>
    <property type="match status" value="1"/>
</dbReference>
<feature type="domain" description="4Fe-4S ferredoxin-type" evidence="7">
    <location>
        <begin position="3"/>
        <end position="33"/>
    </location>
</feature>
<evidence type="ECO:0000256" key="1">
    <source>
        <dbReference type="ARBA" id="ARBA00022485"/>
    </source>
</evidence>
<comment type="cofactor">
    <cofactor evidence="6">
        <name>[4Fe-4S] cluster</name>
        <dbReference type="ChEBI" id="CHEBI:49883"/>
    </cofactor>
    <text evidence="6">Binds 2 [4Fe-4S] clusters.</text>
</comment>
<evidence type="ECO:0000259" key="7">
    <source>
        <dbReference type="PROSITE" id="PS51379"/>
    </source>
</evidence>
<accession>A0A5Q0BRT2</accession>
<dbReference type="InterPro" id="IPR012257">
    <property type="entry name" value="Glc_ox_4Fe-4S"/>
</dbReference>
<dbReference type="PROSITE" id="PS51379">
    <property type="entry name" value="4FE4S_FER_2"/>
    <property type="match status" value="1"/>
</dbReference>
<dbReference type="InterPro" id="IPR017900">
    <property type="entry name" value="4Fe4S_Fe_S_CS"/>
</dbReference>
<dbReference type="Pfam" id="PF02754">
    <property type="entry name" value="CCG"/>
    <property type="match status" value="2"/>
</dbReference>
<evidence type="ECO:0000256" key="6">
    <source>
        <dbReference type="PIRNR" id="PIRNR000139"/>
    </source>
</evidence>